<evidence type="ECO:0000256" key="1">
    <source>
        <dbReference type="ARBA" id="ARBA00038455"/>
    </source>
</evidence>
<evidence type="ECO:0000313" key="3">
    <source>
        <dbReference type="Proteomes" id="UP000256686"/>
    </source>
</evidence>
<reference evidence="3" key="1">
    <citation type="submission" date="2018-06" db="EMBL/GenBank/DDBJ databases">
        <authorList>
            <person name="Lum Nde A."/>
            <person name="Hugo C."/>
        </authorList>
    </citation>
    <scope>NUCLEOTIDE SEQUENCE [LARGE SCALE GENOMIC DNA]</scope>
    <source>
        <strain evidence="3">1_F178</strain>
    </source>
</reference>
<evidence type="ECO:0000313" key="2">
    <source>
        <dbReference type="EMBL" id="REC61341.1"/>
    </source>
</evidence>
<organism evidence="2 3">
    <name type="scientific">Chryseobacterium pennae</name>
    <dbReference type="NCBI Taxonomy" id="2258962"/>
    <lineage>
        <taxon>Bacteria</taxon>
        <taxon>Pseudomonadati</taxon>
        <taxon>Bacteroidota</taxon>
        <taxon>Flavobacteriia</taxon>
        <taxon>Flavobacteriales</taxon>
        <taxon>Weeksellaceae</taxon>
        <taxon>Chryseobacterium group</taxon>
        <taxon>Chryseobacterium</taxon>
    </lineage>
</organism>
<dbReference type="Pfam" id="PF13714">
    <property type="entry name" value="PEP_mutase"/>
    <property type="match status" value="1"/>
</dbReference>
<dbReference type="EMBL" id="QNVT01000016">
    <property type="protein sequence ID" value="REC61341.1"/>
    <property type="molecule type" value="Genomic_DNA"/>
</dbReference>
<gene>
    <name evidence="2" type="ORF">DRF65_16635</name>
</gene>
<accession>A0A3D9C779</accession>
<sequence>MNILKEKLRRREKFFLGGAHDVLSSKIIENSGFDGVWLSGLGVSVTKKGLPDASIITPTEVGEICFNITSSTDIPVIIDMDSGYGNSTNAYYYAREFEKCGAMGVCVEDNIFPKCNSFYNAENKALESIDSMVGKIKAIRSAVSEDFCVIARCEGLIVGLPKEEVQKRCIAYVNAGADALVIHTSDWNKLIDFLDTWDGDIPLVVIPTKIPEVSQKTLLKYFDIIIYANQLLRASIKASELVMRKILNEGLSLEVESSISSMEEVFVYNQMAQLTELENEYLK</sequence>
<comment type="similarity">
    <text evidence="1">Belongs to the isocitrate lyase/PEP mutase superfamily. PEP mutase family.</text>
</comment>
<comment type="caution">
    <text evidence="2">The sequence shown here is derived from an EMBL/GenBank/DDBJ whole genome shotgun (WGS) entry which is preliminary data.</text>
</comment>
<dbReference type="AlphaFoldDB" id="A0A3D9C779"/>
<keyword evidence="3" id="KW-1185">Reference proteome</keyword>
<dbReference type="InterPro" id="IPR039556">
    <property type="entry name" value="ICL/PEPM"/>
</dbReference>
<dbReference type="PANTHER" id="PTHR42905">
    <property type="entry name" value="PHOSPHOENOLPYRUVATE CARBOXYLASE"/>
    <property type="match status" value="1"/>
</dbReference>
<dbReference type="GO" id="GO:0003824">
    <property type="term" value="F:catalytic activity"/>
    <property type="evidence" value="ECO:0007669"/>
    <property type="project" value="InterPro"/>
</dbReference>
<proteinExistence type="inferred from homology"/>
<keyword evidence="2" id="KW-0670">Pyruvate</keyword>
<dbReference type="CDD" id="cd00377">
    <property type="entry name" value="ICL_PEPM"/>
    <property type="match status" value="1"/>
</dbReference>
<dbReference type="RefSeq" id="WP_115971891.1">
    <property type="nucleotide sequence ID" value="NZ_QNVT01000016.1"/>
</dbReference>
<dbReference type="SUPFAM" id="SSF51621">
    <property type="entry name" value="Phosphoenolpyruvate/pyruvate domain"/>
    <property type="match status" value="1"/>
</dbReference>
<protein>
    <submittedName>
        <fullName evidence="2">Phosphoenolpyruvate phosphomutase</fullName>
    </submittedName>
</protein>
<dbReference type="PANTHER" id="PTHR42905:SF7">
    <property type="entry name" value="PHOSPHOENOLPYRUVATE PHOSPHOMUTASE"/>
    <property type="match status" value="1"/>
</dbReference>
<dbReference type="Proteomes" id="UP000256686">
    <property type="component" value="Unassembled WGS sequence"/>
</dbReference>
<dbReference type="Gene3D" id="3.20.20.60">
    <property type="entry name" value="Phosphoenolpyruvate-binding domains"/>
    <property type="match status" value="1"/>
</dbReference>
<dbReference type="InterPro" id="IPR040442">
    <property type="entry name" value="Pyrv_kinase-like_dom_sf"/>
</dbReference>
<name>A0A3D9C779_9FLAO</name>
<dbReference type="InterPro" id="IPR015813">
    <property type="entry name" value="Pyrv/PenolPyrv_kinase-like_dom"/>
</dbReference>